<dbReference type="Proteomes" id="UP001219934">
    <property type="component" value="Unassembled WGS sequence"/>
</dbReference>
<organism evidence="3 4">
    <name type="scientific">Pogonophryne albipinna</name>
    <dbReference type="NCBI Taxonomy" id="1090488"/>
    <lineage>
        <taxon>Eukaryota</taxon>
        <taxon>Metazoa</taxon>
        <taxon>Chordata</taxon>
        <taxon>Craniata</taxon>
        <taxon>Vertebrata</taxon>
        <taxon>Euteleostomi</taxon>
        <taxon>Actinopterygii</taxon>
        <taxon>Neopterygii</taxon>
        <taxon>Teleostei</taxon>
        <taxon>Neoteleostei</taxon>
        <taxon>Acanthomorphata</taxon>
        <taxon>Eupercaria</taxon>
        <taxon>Perciformes</taxon>
        <taxon>Notothenioidei</taxon>
        <taxon>Pogonophryne</taxon>
    </lineage>
</organism>
<gene>
    <name evidence="3" type="ORF">JOQ06_007133</name>
</gene>
<reference evidence="3" key="1">
    <citation type="submission" date="2022-11" db="EMBL/GenBank/DDBJ databases">
        <title>Chromosome-level genome of Pogonophryne albipinna.</title>
        <authorList>
            <person name="Jo E."/>
        </authorList>
    </citation>
    <scope>NUCLEOTIDE SEQUENCE</scope>
    <source>
        <strain evidence="3">SGF0006</strain>
        <tissue evidence="3">Muscle</tissue>
    </source>
</reference>
<dbReference type="Pfam" id="PF22990">
    <property type="entry name" value="ABHD16_N"/>
    <property type="match status" value="2"/>
</dbReference>
<comment type="caution">
    <text evidence="3">The sequence shown here is derived from an EMBL/GenBank/DDBJ whole genome shotgun (WGS) entry which is preliminary data.</text>
</comment>
<feature type="domain" description="Phosphatidylserine Lipase ABHD16 N-terminal" evidence="2">
    <location>
        <begin position="86"/>
        <end position="118"/>
    </location>
</feature>
<feature type="compositionally biased region" description="Basic and acidic residues" evidence="1">
    <location>
        <begin position="20"/>
        <end position="31"/>
    </location>
</feature>
<protein>
    <recommendedName>
        <fullName evidence="2">Phosphatidylserine Lipase ABHD16 N-terminal domain-containing protein</fullName>
    </recommendedName>
</protein>
<keyword evidence="4" id="KW-1185">Reference proteome</keyword>
<evidence type="ECO:0000313" key="4">
    <source>
        <dbReference type="Proteomes" id="UP001219934"/>
    </source>
</evidence>
<feature type="domain" description="Phosphatidylserine Lipase ABHD16 N-terminal" evidence="2">
    <location>
        <begin position="4"/>
        <end position="53"/>
    </location>
</feature>
<proteinExistence type="predicted"/>
<feature type="region of interest" description="Disordered" evidence="1">
    <location>
        <begin position="19"/>
        <end position="53"/>
    </location>
</feature>
<accession>A0AAD6AYF2</accession>
<evidence type="ECO:0000256" key="1">
    <source>
        <dbReference type="SAM" id="MobiDB-lite"/>
    </source>
</evidence>
<dbReference type="EMBL" id="JAPTMU010000012">
    <property type="protein sequence ID" value="KAJ4934335.1"/>
    <property type="molecule type" value="Genomic_DNA"/>
</dbReference>
<dbReference type="InterPro" id="IPR054518">
    <property type="entry name" value="ABHD16_N"/>
</dbReference>
<dbReference type="AlphaFoldDB" id="A0AAD6AYF2"/>
<name>A0AAD6AYF2_9TELE</name>
<evidence type="ECO:0000259" key="2">
    <source>
        <dbReference type="Pfam" id="PF22990"/>
    </source>
</evidence>
<sequence>MAGWMWLRCVLGPHLQRIHRSTDPSRPEGRAGRRGWNYQPRSLEKHSDTASSAGLQHCGLCPTTALPPSSAICTGKATSAAGWEMENSEYLQFISILDENKDNHTPENKKKLRCYDFDFSYWPSDFSWSEVSNP</sequence>
<evidence type="ECO:0000313" key="3">
    <source>
        <dbReference type="EMBL" id="KAJ4934335.1"/>
    </source>
</evidence>